<dbReference type="Proteomes" id="UP000790347">
    <property type="component" value="Unassembled WGS sequence"/>
</dbReference>
<sequence>MKMKFIKNNRQQHLTISIVALISYIIISSSLIINSQAYFLTDSAIEQIEQKYETTIDDHMNNHNNHNNNNEPLQALSNDQSSQQIDHQHQHQQQQQQQSSSMIIDSISSAEPQQQQQQQQQSSSLLTTNEQNRLNEIYNRLANQAQLLPHNDDTQTSASNYDEQSSQSAAAGYGMYQNQEGISKITQIPQGSMFTYPDKNGKLEFESMYAKQPYSIVFRTQSMPVKIKQQHQTLPAPEVEFVRSQEEAHRIKHEVIRPVIQEVHEIIQPYRRVVQEVRPVIENVHTIVAKGEPRHGGAGGSGGGVGGMGKTTSRAGHGSGGGYPDNMSGSYSEQRIRFMALPSDDMDTEQHPHSHQHAQSRLTRQQHLHHPHIHSHHHQQQHHSKNYRGTAMTELRPQNNKPIHRYGLLFIATMVAITQAKPYMNALNEAVAMLTGTDTSTGNGNFNVVDSADGSATISNPLESDSLLMPDYLQTSPSYQQSGPAQVSAAVQTKRTVEVKPILFQSDPVEPHIVDVEASIQPVQVVFRSSSSPVMVQQIHTPAQPIHVEPTRSEDEPHTVQHQVMRPVIQEIREIIQPYRRVLQEIRPVLEEVRTVVARSEGRSSGGGGAGAGGNGGGSDGGSEGAYGPASANALMMDNSSSRNGGGGGTVYASGSNRSTSTLKSMGGLMRKSYSRRSGTSLFGKHHHRPSYTDRARSS</sequence>
<evidence type="ECO:0000313" key="3">
    <source>
        <dbReference type="EMBL" id="KAH9493778.1"/>
    </source>
</evidence>
<reference evidence="3" key="2">
    <citation type="journal article" date="2022" name="Res Sq">
        <title>Comparative Genomics Reveals Insights into the Divergent Evolution of Astigmatic Mites and Household Pest Adaptations.</title>
        <authorList>
            <person name="Xiong Q."/>
            <person name="Wan A.T.-Y."/>
            <person name="Liu X.-Y."/>
            <person name="Fung C.S.-H."/>
            <person name="Xiao X."/>
            <person name="Malainual N."/>
            <person name="Hou J."/>
            <person name="Wang L."/>
            <person name="Wang M."/>
            <person name="Yang K."/>
            <person name="Cui Y."/>
            <person name="Leung E."/>
            <person name="Nong W."/>
            <person name="Shin S.-K."/>
            <person name="Au S."/>
            <person name="Jeong K.Y."/>
            <person name="Chew F.T."/>
            <person name="Hui J."/>
            <person name="Leung T.F."/>
            <person name="Tungtrongchitr A."/>
            <person name="Zhong N."/>
            <person name="Liu Z."/>
            <person name="Tsui S."/>
        </authorList>
    </citation>
    <scope>NUCLEOTIDE SEQUENCE</scope>
    <source>
        <strain evidence="3">Derf</strain>
        <tissue evidence="3">Whole organism</tissue>
    </source>
</reference>
<comment type="caution">
    <text evidence="3">The sequence shown here is derived from an EMBL/GenBank/DDBJ whole genome shotgun (WGS) entry which is preliminary data.</text>
</comment>
<keyword evidence="2" id="KW-0812">Transmembrane</keyword>
<protein>
    <recommendedName>
        <fullName evidence="5">DFP2</fullName>
    </recommendedName>
</protein>
<reference evidence="3" key="1">
    <citation type="submission" date="2013-05" db="EMBL/GenBank/DDBJ databases">
        <authorList>
            <person name="Yim A.K.Y."/>
            <person name="Chan T.F."/>
            <person name="Ji K.M."/>
            <person name="Liu X.Y."/>
            <person name="Zhou J.W."/>
            <person name="Li R.Q."/>
            <person name="Yang K.Y."/>
            <person name="Li J."/>
            <person name="Li M."/>
            <person name="Law P.T.W."/>
            <person name="Wu Y.L."/>
            <person name="Cai Z.L."/>
            <person name="Qin H."/>
            <person name="Bao Y."/>
            <person name="Leung R.K.K."/>
            <person name="Ng P.K.S."/>
            <person name="Zou J."/>
            <person name="Zhong X.J."/>
            <person name="Ran P.X."/>
            <person name="Zhong N.S."/>
            <person name="Liu Z.G."/>
            <person name="Tsui S.K.W."/>
        </authorList>
    </citation>
    <scope>NUCLEOTIDE SEQUENCE</scope>
    <source>
        <strain evidence="3">Derf</strain>
        <tissue evidence="3">Whole organism</tissue>
    </source>
</reference>
<dbReference type="AlphaFoldDB" id="A0A922HN20"/>
<feature type="compositionally biased region" description="Polar residues" evidence="1">
    <location>
        <begin position="653"/>
        <end position="664"/>
    </location>
</feature>
<evidence type="ECO:0000256" key="1">
    <source>
        <dbReference type="SAM" id="MobiDB-lite"/>
    </source>
</evidence>
<feature type="compositionally biased region" description="Low complexity" evidence="1">
    <location>
        <begin position="79"/>
        <end position="124"/>
    </location>
</feature>
<keyword evidence="4" id="KW-1185">Reference proteome</keyword>
<evidence type="ECO:0000256" key="2">
    <source>
        <dbReference type="SAM" id="Phobius"/>
    </source>
</evidence>
<feature type="region of interest" description="Disordered" evidence="1">
    <location>
        <begin position="58"/>
        <end position="125"/>
    </location>
</feature>
<evidence type="ECO:0000313" key="4">
    <source>
        <dbReference type="Proteomes" id="UP000790347"/>
    </source>
</evidence>
<gene>
    <name evidence="3" type="ORF">DERF_014507</name>
</gene>
<feature type="compositionally biased region" description="Basic residues" evidence="1">
    <location>
        <begin position="353"/>
        <end position="386"/>
    </location>
</feature>
<feature type="transmembrane region" description="Helical" evidence="2">
    <location>
        <begin position="12"/>
        <end position="33"/>
    </location>
</feature>
<keyword evidence="2" id="KW-1133">Transmembrane helix</keyword>
<keyword evidence="2" id="KW-0472">Membrane</keyword>
<feature type="region of interest" description="Disordered" evidence="1">
    <location>
        <begin position="597"/>
        <end position="699"/>
    </location>
</feature>
<name>A0A922HN20_DERFA</name>
<organism evidence="3 4">
    <name type="scientific">Dermatophagoides farinae</name>
    <name type="common">American house dust mite</name>
    <dbReference type="NCBI Taxonomy" id="6954"/>
    <lineage>
        <taxon>Eukaryota</taxon>
        <taxon>Metazoa</taxon>
        <taxon>Ecdysozoa</taxon>
        <taxon>Arthropoda</taxon>
        <taxon>Chelicerata</taxon>
        <taxon>Arachnida</taxon>
        <taxon>Acari</taxon>
        <taxon>Acariformes</taxon>
        <taxon>Sarcoptiformes</taxon>
        <taxon>Astigmata</taxon>
        <taxon>Psoroptidia</taxon>
        <taxon>Analgoidea</taxon>
        <taxon>Pyroglyphidae</taxon>
        <taxon>Dermatophagoidinae</taxon>
        <taxon>Dermatophagoides</taxon>
    </lineage>
</organism>
<feature type="region of interest" description="Disordered" evidence="1">
    <location>
        <begin position="344"/>
        <end position="387"/>
    </location>
</feature>
<proteinExistence type="predicted"/>
<dbReference type="EMBL" id="ASGP02000008">
    <property type="protein sequence ID" value="KAH9493778.1"/>
    <property type="molecule type" value="Genomic_DNA"/>
</dbReference>
<accession>A0A922HN20</accession>
<evidence type="ECO:0008006" key="5">
    <source>
        <dbReference type="Google" id="ProtNLM"/>
    </source>
</evidence>
<feature type="compositionally biased region" description="Gly residues" evidence="1">
    <location>
        <begin position="604"/>
        <end position="625"/>
    </location>
</feature>